<name>A0A345E8U9_9EURY</name>
<dbReference type="Gene3D" id="3.90.1140.10">
    <property type="entry name" value="Cyclic phosphodiesterase"/>
    <property type="match status" value="1"/>
</dbReference>
<evidence type="ECO:0000256" key="1">
    <source>
        <dbReference type="SAM" id="MobiDB-lite"/>
    </source>
</evidence>
<dbReference type="Pfam" id="PF13563">
    <property type="entry name" value="2_5_RNA_ligase2"/>
    <property type="match status" value="1"/>
</dbReference>
<keyword evidence="2" id="KW-0436">Ligase</keyword>
<protein>
    <submittedName>
        <fullName evidence="2">2'-5' RNA ligase family protein</fullName>
    </submittedName>
</protein>
<organism evidence="2 3">
    <name type="scientific">Haloplanus rubicundus</name>
    <dbReference type="NCBI Taxonomy" id="1547898"/>
    <lineage>
        <taxon>Archaea</taxon>
        <taxon>Methanobacteriati</taxon>
        <taxon>Methanobacteriota</taxon>
        <taxon>Stenosarchaea group</taxon>
        <taxon>Halobacteria</taxon>
        <taxon>Halobacteriales</taxon>
        <taxon>Haloferacaceae</taxon>
        <taxon>Haloplanus</taxon>
    </lineage>
</organism>
<evidence type="ECO:0000313" key="2">
    <source>
        <dbReference type="EMBL" id="AXG08621.1"/>
    </source>
</evidence>
<dbReference type="KEGG" id="haq:DU484_01425"/>
<dbReference type="GO" id="GO:0016874">
    <property type="term" value="F:ligase activity"/>
    <property type="evidence" value="ECO:0007669"/>
    <property type="project" value="UniProtKB-KW"/>
</dbReference>
<feature type="region of interest" description="Disordered" evidence="1">
    <location>
        <begin position="196"/>
        <end position="217"/>
    </location>
</feature>
<gene>
    <name evidence="2" type="ORF">DU484_01425</name>
</gene>
<dbReference type="AlphaFoldDB" id="A0A345E8U9"/>
<dbReference type="EMBL" id="CP031148">
    <property type="protein sequence ID" value="AXG08621.1"/>
    <property type="molecule type" value="Genomic_DNA"/>
</dbReference>
<proteinExistence type="predicted"/>
<dbReference type="Proteomes" id="UP000252985">
    <property type="component" value="Chromosome"/>
</dbReference>
<dbReference type="SUPFAM" id="SSF55144">
    <property type="entry name" value="LigT-like"/>
    <property type="match status" value="1"/>
</dbReference>
<evidence type="ECO:0000313" key="3">
    <source>
        <dbReference type="Proteomes" id="UP000252985"/>
    </source>
</evidence>
<dbReference type="GeneID" id="37285597"/>
<accession>A0A345E8U9</accession>
<dbReference type="RefSeq" id="WP_114604902.1">
    <property type="nucleotide sequence ID" value="NZ_CP031148.1"/>
</dbReference>
<reference evidence="2 3" key="1">
    <citation type="submission" date="2018-07" db="EMBL/GenBank/DDBJ databases">
        <title>Genome sequences of Haloplanus sp. CBA1112.</title>
        <authorList>
            <person name="Kim Y.B."/>
            <person name="Roh S.W."/>
        </authorList>
    </citation>
    <scope>NUCLEOTIDE SEQUENCE [LARGE SCALE GENOMIC DNA]</scope>
    <source>
        <strain evidence="2 3">CBA1112</strain>
    </source>
</reference>
<sequence length="234" mass="27442">MGEQYLIEVRTGGHLKQRLRDIIYDVADEFGVRGAVDPRPVPHITLFGPYDTDDGPEVKRRLLDTFEDFDAVPYRIDGFGTFPDTKVIYANIIPSPELRSLRRSISRQLRPICEGYPSYDEDWFYKFHITVAFRDVGEQFNDIRRYVREQYNPQFDAYATRVSNLDRRSMLWEYDIPRGTVLDPDTATTAEAWQQTEQALDQHRSSDDHDDLEPTPNVVGRAFSKWTARLKREW</sequence>
<dbReference type="InterPro" id="IPR009097">
    <property type="entry name" value="Cyclic_Pdiesterase"/>
</dbReference>